<dbReference type="EMBL" id="PIOC01000005">
    <property type="protein sequence ID" value="RDW21044.1"/>
    <property type="molecule type" value="Genomic_DNA"/>
</dbReference>
<sequence length="776" mass="82638">MATELGQAYVQIMPSAKGIKGSIQKQFDPESVSAGKSAGSKLGASLKIAAVASVAAAGLALGKVISSSLSEGAALQQSLGGIETLFKDSGDKVKAFANEAYKTAGLSANDYMETVTSFSASLLQSMGGDTEAAADTANMALIDMSDNANKMGSSMESIQDAYKGFAKQNYTMLDNLSLGYGGTKTEMERLLADATKLTGVKYDINNLDDVYNAIHAVQEEMGITGTTAKESAETFSGSLDSMKASFSNVLGGLALGQDITPALNALAETTSTFLFNNFFPMVGNILKALPGAIITFAKAAGPLFMQAGQDFISNLSKGMSTGNLGFIFPILDEIINAISSTFSIITGFIMQIWGSLVAWWNANSAQILATAQTVWTTIMTTVNTIVQAVVAFVMQIWAGLVTFWQEHGQMILQAAQNVWNVISIVISTVMNVIWGIMQVLWPVIQALIVSVWNNIKGVIQGAISVITGIIQFFAALFTGNWSALWDSVKQILSGAVQLIWNLVQLWFVGKILKAGQALFTGLKGIVTNIWNAVKSLFSSGVNTARNVVSTGFNFIRNIVNTVMNAIRSVISNIWNGIRNTISNVVNGIRNTISNIFNSLRGIVSGAFSGVTGAVRTGIGNAYKAVTGKISDFFNAGKNIVGSIADGIKGAVGKVTGAISNITQKIRDFLPFSPPKTGPLIDIMDVKWGETIGAGITNGEDEVAKAMDDILNFDLTKKAQFNNPQNNYNNNNRDHLSSQQNQPIILQVDGKTFAQIMGDYTSAEGGNRIRRIERGLA</sequence>
<proteinExistence type="predicted"/>
<feature type="transmembrane region" description="Helical" evidence="1">
    <location>
        <begin position="342"/>
        <end position="362"/>
    </location>
</feature>
<dbReference type="Gene3D" id="1.20.120.20">
    <property type="entry name" value="Apolipoprotein"/>
    <property type="match status" value="1"/>
</dbReference>
<accession>A0A3D8PYE4</accession>
<feature type="transmembrane region" description="Helical" evidence="1">
    <location>
        <begin position="374"/>
        <end position="398"/>
    </location>
</feature>
<gene>
    <name evidence="2" type="ORF">CWR48_04320</name>
</gene>
<protein>
    <submittedName>
        <fullName evidence="2">Phage tail protein</fullName>
    </submittedName>
</protein>
<dbReference type="PANTHER" id="PTHR37813">
    <property type="entry name" value="FELS-2 PROPHAGE PROTEIN"/>
    <property type="match status" value="1"/>
</dbReference>
<keyword evidence="1" id="KW-0472">Membrane</keyword>
<evidence type="ECO:0000313" key="2">
    <source>
        <dbReference type="EMBL" id="RDW21044.1"/>
    </source>
</evidence>
<organism evidence="2 3">
    <name type="scientific">Oceanobacillus arenosus</name>
    <dbReference type="NCBI Taxonomy" id="1229153"/>
    <lineage>
        <taxon>Bacteria</taxon>
        <taxon>Bacillati</taxon>
        <taxon>Bacillota</taxon>
        <taxon>Bacilli</taxon>
        <taxon>Bacillales</taxon>
        <taxon>Bacillaceae</taxon>
        <taxon>Oceanobacillus</taxon>
    </lineage>
</organism>
<name>A0A3D8PYE4_9BACI</name>
<dbReference type="PANTHER" id="PTHR37813:SF1">
    <property type="entry name" value="FELS-2 PROPHAGE PROTEIN"/>
    <property type="match status" value="1"/>
</dbReference>
<evidence type="ECO:0000256" key="1">
    <source>
        <dbReference type="SAM" id="Phobius"/>
    </source>
</evidence>
<dbReference type="SUPFAM" id="SSF48371">
    <property type="entry name" value="ARM repeat"/>
    <property type="match status" value="1"/>
</dbReference>
<feature type="transmembrane region" description="Helical" evidence="1">
    <location>
        <begin position="458"/>
        <end position="479"/>
    </location>
</feature>
<dbReference type="OrthoDB" id="28713at2"/>
<dbReference type="RefSeq" id="WP_115771823.1">
    <property type="nucleotide sequence ID" value="NZ_PIOC01000005.1"/>
</dbReference>
<reference evidence="3" key="1">
    <citation type="submission" date="2017-11" db="EMBL/GenBank/DDBJ databases">
        <authorList>
            <person name="Zhu W."/>
        </authorList>
    </citation>
    <scope>NUCLEOTIDE SEQUENCE [LARGE SCALE GENOMIC DNA]</scope>
    <source>
        <strain evidence="3">CAU 1183</strain>
    </source>
</reference>
<keyword evidence="1" id="KW-0812">Transmembrane</keyword>
<comment type="caution">
    <text evidence="2">The sequence shown here is derived from an EMBL/GenBank/DDBJ whole genome shotgun (WGS) entry which is preliminary data.</text>
</comment>
<feature type="transmembrane region" description="Helical" evidence="1">
    <location>
        <begin position="418"/>
        <end position="437"/>
    </location>
</feature>
<evidence type="ECO:0000313" key="3">
    <source>
        <dbReference type="Proteomes" id="UP000257143"/>
    </source>
</evidence>
<dbReference type="AlphaFoldDB" id="A0A3D8PYE4"/>
<keyword evidence="1" id="KW-1133">Transmembrane helix</keyword>
<keyword evidence="3" id="KW-1185">Reference proteome</keyword>
<dbReference type="Proteomes" id="UP000257143">
    <property type="component" value="Unassembled WGS sequence"/>
</dbReference>
<dbReference type="InterPro" id="IPR016024">
    <property type="entry name" value="ARM-type_fold"/>
</dbReference>